<dbReference type="AlphaFoldDB" id="A0AB33IYG8"/>
<evidence type="ECO:0000313" key="2">
    <source>
        <dbReference type="EMBL" id="BFO74604.1"/>
    </source>
</evidence>
<sequence>MKSLKKMKLIACVGMVAVMAFTAVSCSDEMVEEKKGPGEGRGKFEVTLSGSIASSEAGERQNARSTRAITQPDEACGLKTLWKVGDKITVGYNAYNNIKKTVDMTVKSVDANGVATFQGEVENMWDKQSFQQSKLFAVNNEDNDNITANVEPYASHYLQVDVDFSGQNGKPENIANYDLLYAEGKAAQRLNFSHKTAVMRLGLKPANGSSGSLSGLSFFYKPNVSTAGTSLFAGKQTFKFGESPEEKYEANSFLSLSETSIGQSNGKAQVYVAVPSNGKLYGTLSVLASFTNDTYHKELNLKGQAFPAQHVVAKDIVLKSDERAPKVGDYLYSDGSWGPLVYYTDKVPVALVFSNYTSPADRAKGYTHGYAIALRDAAWPTPWGPSNTDYPEADNLFEHIGVTAPLTMMNNLDGLTTSNTLYEKYLKGYGWNEHYDNHKTTAAITVAKEYGGSAWRRAYTDVTVGVPTPSTTSGWYLPSLGQWFLMFANLSGLDPNQLCFSQDSGNNIYSLSWLFHSAEEKNSYLSKFKNYFDTYSNTTLSRYYSEGRIPQSVFYLPSNFQIPWYLWACNEAKSDGTACCVRITETEIGFTYLGKTEGGQTDNGYAARAVIAF</sequence>
<evidence type="ECO:0008006" key="3">
    <source>
        <dbReference type="Google" id="ProtNLM"/>
    </source>
</evidence>
<feature type="chain" id="PRO_5044276450" description="Fimbrillin family protein" evidence="1">
    <location>
        <begin position="23"/>
        <end position="613"/>
    </location>
</feature>
<proteinExistence type="predicted"/>
<protein>
    <recommendedName>
        <fullName evidence="3">Fimbrillin family protein</fullName>
    </recommendedName>
</protein>
<organism evidence="2">
    <name type="scientific">Prevotella sp. GTC17254</name>
    <dbReference type="NCBI Taxonomy" id="3236794"/>
    <lineage>
        <taxon>Bacteria</taxon>
        <taxon>Pseudomonadati</taxon>
        <taxon>Bacteroidota</taxon>
        <taxon>Bacteroidia</taxon>
        <taxon>Bacteroidales</taxon>
        <taxon>Prevotellaceae</taxon>
        <taxon>Prevotella</taxon>
    </lineage>
</organism>
<gene>
    <name evidence="2" type="ORF">GTC17254_22010</name>
</gene>
<feature type="signal peptide" evidence="1">
    <location>
        <begin position="1"/>
        <end position="22"/>
    </location>
</feature>
<reference evidence="2" key="1">
    <citation type="submission" date="2024-07" db="EMBL/GenBank/DDBJ databases">
        <title>Complete genome sequence of Prevotella sp. YM-2024 GTC17254.</title>
        <authorList>
            <person name="Hayashi M."/>
            <person name="Muto Y."/>
            <person name="Tanaka K."/>
            <person name="Niwa H."/>
        </authorList>
    </citation>
    <scope>NUCLEOTIDE SEQUENCE</scope>
    <source>
        <strain evidence="2">GTC17254</strain>
    </source>
</reference>
<name>A0AB33IYG8_9BACT</name>
<dbReference type="EMBL" id="AP035786">
    <property type="protein sequence ID" value="BFO74604.1"/>
    <property type="molecule type" value="Genomic_DNA"/>
</dbReference>
<accession>A0AB33IYG8</accession>
<evidence type="ECO:0000256" key="1">
    <source>
        <dbReference type="SAM" id="SignalP"/>
    </source>
</evidence>
<dbReference type="PROSITE" id="PS51257">
    <property type="entry name" value="PROKAR_LIPOPROTEIN"/>
    <property type="match status" value="1"/>
</dbReference>
<keyword evidence="1" id="KW-0732">Signal</keyword>